<comment type="caution">
    <text evidence="1">The sequence shown here is derived from an EMBL/GenBank/DDBJ whole genome shotgun (WGS) entry which is preliminary data.</text>
</comment>
<name>A0A151A8N8_9EURY</name>
<accession>A0A151A8N8</accession>
<organism evidence="1 2">
    <name type="scientific">Halalkalicoccus paucihalophilus</name>
    <dbReference type="NCBI Taxonomy" id="1008153"/>
    <lineage>
        <taxon>Archaea</taxon>
        <taxon>Methanobacteriati</taxon>
        <taxon>Methanobacteriota</taxon>
        <taxon>Stenosarchaea group</taxon>
        <taxon>Halobacteria</taxon>
        <taxon>Halobacteriales</taxon>
        <taxon>Halococcaceae</taxon>
        <taxon>Halalkalicoccus</taxon>
    </lineage>
</organism>
<evidence type="ECO:0000313" key="1">
    <source>
        <dbReference type="EMBL" id="KYH24041.1"/>
    </source>
</evidence>
<reference evidence="1 2" key="1">
    <citation type="submission" date="2016-02" db="EMBL/GenBank/DDBJ databases">
        <title>Genome sequence of Halalkalicoccus paucihalophilus DSM 24557.</title>
        <authorList>
            <person name="Poehlein A."/>
            <person name="Daniel R."/>
        </authorList>
    </citation>
    <scope>NUCLEOTIDE SEQUENCE [LARGE SCALE GENOMIC DNA]</scope>
    <source>
        <strain evidence="1 2">DSM 24557</strain>
    </source>
</reference>
<keyword evidence="2" id="KW-1185">Reference proteome</keyword>
<sequence length="44" mass="5111">MIESYDIDLKDVCNQLVEYIYNAGGQAGPNSQELRFRIQREMVC</sequence>
<dbReference type="EMBL" id="LTAZ01000017">
    <property type="protein sequence ID" value="KYH24041.1"/>
    <property type="molecule type" value="Genomic_DNA"/>
</dbReference>
<gene>
    <name evidence="1" type="ORF">HAPAU_41200</name>
</gene>
<dbReference type="AlphaFoldDB" id="A0A151A8N8"/>
<evidence type="ECO:0000313" key="2">
    <source>
        <dbReference type="Proteomes" id="UP000075321"/>
    </source>
</evidence>
<proteinExistence type="predicted"/>
<dbReference type="PATRIC" id="fig|1008153.3.peg.4414"/>
<protein>
    <submittedName>
        <fullName evidence="1">Uncharacterized protein</fullName>
    </submittedName>
</protein>
<dbReference type="Proteomes" id="UP000075321">
    <property type="component" value="Unassembled WGS sequence"/>
</dbReference>